<sequence length="76" mass="8720">MSVDPPHLLSEKMKTRLPLPHSRPMAALSKLRCGVRGTDFTLRIEQITHFVPSLWSAFLPHPEAHLCILRIPRRQS</sequence>
<dbReference type="Proteomes" id="UP001412239">
    <property type="component" value="Unassembled WGS sequence"/>
</dbReference>
<evidence type="ECO:0000313" key="1">
    <source>
        <dbReference type="EMBL" id="CUS14519.1"/>
    </source>
</evidence>
<gene>
    <name evidence="1" type="ORF">GSTUAT00001396001</name>
</gene>
<name>A0A292Q407_9PEZI</name>
<accession>A0A292Q407</accession>
<proteinExistence type="predicted"/>
<evidence type="ECO:0000313" key="2">
    <source>
        <dbReference type="Proteomes" id="UP001412239"/>
    </source>
</evidence>
<dbReference type="AlphaFoldDB" id="A0A292Q407"/>
<keyword evidence="2" id="KW-1185">Reference proteome</keyword>
<reference evidence="1" key="1">
    <citation type="submission" date="2015-10" db="EMBL/GenBank/DDBJ databases">
        <authorList>
            <person name="Regsiter A."/>
            <person name="william w."/>
        </authorList>
    </citation>
    <scope>NUCLEOTIDE SEQUENCE</scope>
    <source>
        <strain evidence="1">Montdore</strain>
    </source>
</reference>
<protein>
    <submittedName>
        <fullName evidence="1">Uncharacterized protein</fullName>
    </submittedName>
</protein>
<organism evidence="1 2">
    <name type="scientific">Tuber aestivum</name>
    <name type="common">summer truffle</name>
    <dbReference type="NCBI Taxonomy" id="59557"/>
    <lineage>
        <taxon>Eukaryota</taxon>
        <taxon>Fungi</taxon>
        <taxon>Dikarya</taxon>
        <taxon>Ascomycota</taxon>
        <taxon>Pezizomycotina</taxon>
        <taxon>Pezizomycetes</taxon>
        <taxon>Pezizales</taxon>
        <taxon>Tuberaceae</taxon>
        <taxon>Tuber</taxon>
    </lineage>
</organism>
<dbReference type="EMBL" id="LN890958">
    <property type="protein sequence ID" value="CUS14519.1"/>
    <property type="molecule type" value="Genomic_DNA"/>
</dbReference>